<accession>A0AA48RDE4</accession>
<dbReference type="EMBL" id="OY288114">
    <property type="protein sequence ID" value="CAJ0870454.1"/>
    <property type="molecule type" value="Genomic_DNA"/>
</dbReference>
<feature type="coiled-coil region" evidence="1">
    <location>
        <begin position="353"/>
        <end position="380"/>
    </location>
</feature>
<feature type="region of interest" description="Disordered" evidence="2">
    <location>
        <begin position="386"/>
        <end position="423"/>
    </location>
</feature>
<gene>
    <name evidence="3" type="ORF">AMST5_02231</name>
</gene>
<organism evidence="3">
    <name type="scientific">freshwater sediment metagenome</name>
    <dbReference type="NCBI Taxonomy" id="556182"/>
    <lineage>
        <taxon>unclassified sequences</taxon>
        <taxon>metagenomes</taxon>
        <taxon>ecological metagenomes</taxon>
    </lineage>
</organism>
<protein>
    <recommendedName>
        <fullName evidence="4">DUF2336 domain-containing protein</fullName>
    </recommendedName>
</protein>
<evidence type="ECO:0000256" key="1">
    <source>
        <dbReference type="SAM" id="Coils"/>
    </source>
</evidence>
<reference evidence="3" key="1">
    <citation type="submission" date="2023-07" db="EMBL/GenBank/DDBJ databases">
        <authorList>
            <person name="Pelsma A.J. K."/>
        </authorList>
    </citation>
    <scope>NUCLEOTIDE SEQUENCE</scope>
</reference>
<name>A0AA48RDE4_9ZZZZ</name>
<evidence type="ECO:0008006" key="4">
    <source>
        <dbReference type="Google" id="ProtNLM"/>
    </source>
</evidence>
<dbReference type="AlphaFoldDB" id="A0AA48RDE4"/>
<dbReference type="PIRSF" id="PIRSF035865">
    <property type="entry name" value="UCP035865"/>
    <property type="match status" value="1"/>
</dbReference>
<dbReference type="InterPro" id="IPR014598">
    <property type="entry name" value="UCP035865"/>
</dbReference>
<dbReference type="InterPro" id="IPR019285">
    <property type="entry name" value="DUF2336"/>
</dbReference>
<proteinExistence type="predicted"/>
<evidence type="ECO:0000313" key="3">
    <source>
        <dbReference type="EMBL" id="CAJ0870454.1"/>
    </source>
</evidence>
<sequence>MIVRHFLSWAQTASAAQRAEGAGELARTYLYGDLDLSERRLAEIAFMSLAEDPSPLVRHALADNFASAVDAPRALVSALACDQSAIAGPVLSRSPLLSEAELVDCVAIGDAFAQTAIALRARVPHGACAALAEIGAREACIALAVNQGADLLDFSLRRMVERFGEDGEMREALLSRPHLPPSVRSALVSAVAASLSAFAIDCGWLSHERAERLLREERDKANVLIVAETAEYDGRRGVRELVAHLRACGHLTSSLVLRALLSCNRDLFEASLVELSGLREDKVAAMLKDFRGAGFAAVYMRAGLPEKFMPAFRAALLAHREYGHAGGGADPRLSLVMVQRVITACEAINDGQLDMLMALLRRFEREAAVEEARIETARIAEETKAPDVATPTTFSGVTARAPHRPRRLRGRADGGVSVRISQA</sequence>
<keyword evidence="1" id="KW-0175">Coiled coil</keyword>
<evidence type="ECO:0000256" key="2">
    <source>
        <dbReference type="SAM" id="MobiDB-lite"/>
    </source>
</evidence>
<dbReference type="Pfam" id="PF10098">
    <property type="entry name" value="DUF2336"/>
    <property type="match status" value="1"/>
</dbReference>